<evidence type="ECO:0000313" key="2">
    <source>
        <dbReference type="EMBL" id="MBC2888298.1"/>
    </source>
</evidence>
<reference evidence="2 3" key="1">
    <citation type="submission" date="2020-08" db="EMBL/GenBank/DDBJ databases">
        <authorList>
            <person name="Liu C."/>
            <person name="Sun Q."/>
        </authorList>
    </citation>
    <scope>NUCLEOTIDE SEQUENCE [LARGE SCALE GENOMIC DNA]</scope>
    <source>
        <strain evidence="2 3">N22</strain>
    </source>
</reference>
<evidence type="ECO:0000256" key="1">
    <source>
        <dbReference type="SAM" id="Phobius"/>
    </source>
</evidence>
<proteinExistence type="predicted"/>
<gene>
    <name evidence="2" type="ORF">H7313_02895</name>
</gene>
<dbReference type="AlphaFoldDB" id="A0A842JEA5"/>
<protein>
    <submittedName>
        <fullName evidence="2">Uncharacterized protein</fullName>
    </submittedName>
</protein>
<keyword evidence="1" id="KW-1133">Transmembrane helix</keyword>
<accession>A0A842JEA5</accession>
<comment type="caution">
    <text evidence="2">The sequence shown here is derived from an EMBL/GenBank/DDBJ whole genome shotgun (WGS) entry which is preliminary data.</text>
</comment>
<keyword evidence="1" id="KW-0472">Membrane</keyword>
<name>A0A842JEA5_9ACTN</name>
<sequence>MVTLVVTCAIGVIGGGALFGINVGTVVSALLMGRSIGLIQRVMDKRVAYRKHLPL</sequence>
<dbReference type="EMBL" id="JACMSE010000001">
    <property type="protein sequence ID" value="MBC2888298.1"/>
    <property type="molecule type" value="Genomic_DNA"/>
</dbReference>
<evidence type="ECO:0000313" key="3">
    <source>
        <dbReference type="Proteomes" id="UP000587396"/>
    </source>
</evidence>
<feature type="transmembrane region" description="Helical" evidence="1">
    <location>
        <begin position="12"/>
        <end position="33"/>
    </location>
</feature>
<keyword evidence="1" id="KW-0812">Transmembrane</keyword>
<organism evidence="2 3">
    <name type="scientific">Gordonibacter massiliensis</name>
    <name type="common">ex Traore et al. 2017</name>
    <dbReference type="NCBI Taxonomy" id="1841863"/>
    <lineage>
        <taxon>Bacteria</taxon>
        <taxon>Bacillati</taxon>
        <taxon>Actinomycetota</taxon>
        <taxon>Coriobacteriia</taxon>
        <taxon>Eggerthellales</taxon>
        <taxon>Eggerthellaceae</taxon>
        <taxon>Gordonibacter</taxon>
    </lineage>
</organism>
<dbReference type="Proteomes" id="UP000587396">
    <property type="component" value="Unassembled WGS sequence"/>
</dbReference>
<keyword evidence="3" id="KW-1185">Reference proteome</keyword>